<dbReference type="GO" id="GO:0008080">
    <property type="term" value="F:N-acetyltransferase activity"/>
    <property type="evidence" value="ECO:0007669"/>
    <property type="project" value="TreeGrafter"/>
</dbReference>
<dbReference type="Gene3D" id="3.40.630.30">
    <property type="match status" value="1"/>
</dbReference>
<protein>
    <submittedName>
        <fullName evidence="4">Acetyltransferase (GNAT) family</fullName>
    </submittedName>
</protein>
<dbReference type="PROSITE" id="PS51186">
    <property type="entry name" value="GNAT"/>
    <property type="match status" value="1"/>
</dbReference>
<reference evidence="4 5" key="1">
    <citation type="submission" date="2018-06" db="EMBL/GenBank/DDBJ databases">
        <authorList>
            <consortium name="Pathogen Informatics"/>
            <person name="Doyle S."/>
        </authorList>
    </citation>
    <scope>NUCLEOTIDE SEQUENCE [LARGE SCALE GENOMIC DNA]</scope>
    <source>
        <strain evidence="4 5">NCTC10698</strain>
    </source>
</reference>
<comment type="caution">
    <text evidence="4">The sequence shown here is derived from an EMBL/GenBank/DDBJ whole genome shotgun (WGS) entry which is preliminary data.</text>
</comment>
<feature type="domain" description="N-acetyltransferase" evidence="3">
    <location>
        <begin position="16"/>
        <end position="163"/>
    </location>
</feature>
<keyword evidence="5" id="KW-1185">Reference proteome</keyword>
<proteinExistence type="predicted"/>
<dbReference type="InterPro" id="IPR000182">
    <property type="entry name" value="GNAT_dom"/>
</dbReference>
<dbReference type="SUPFAM" id="SSF55729">
    <property type="entry name" value="Acyl-CoA N-acyltransferases (Nat)"/>
    <property type="match status" value="1"/>
</dbReference>
<dbReference type="EMBL" id="UFXL01000001">
    <property type="protein sequence ID" value="SUY78080.1"/>
    <property type="molecule type" value="Genomic_DNA"/>
</dbReference>
<evidence type="ECO:0000256" key="1">
    <source>
        <dbReference type="ARBA" id="ARBA00022679"/>
    </source>
</evidence>
<sequence>MDKKTSSKRTPMPSAVKIRPLEMSDRAPWCDLYRQYAHFYQSPMTDAILDRTWSWLMDPRHPMEGLVAESEERHLLGLAHFRACPEPLIAQDVGFLDDLFVAQGQRGSGIGRSLIMGVAAKARERGWPVVRWITAGSNAQARQLYDKLASATDWVTYDLDVQR</sequence>
<evidence type="ECO:0000256" key="2">
    <source>
        <dbReference type="ARBA" id="ARBA00023315"/>
    </source>
</evidence>
<evidence type="ECO:0000259" key="3">
    <source>
        <dbReference type="PROSITE" id="PS51186"/>
    </source>
</evidence>
<evidence type="ECO:0000313" key="4">
    <source>
        <dbReference type="EMBL" id="SUY78080.1"/>
    </source>
</evidence>
<dbReference type="Proteomes" id="UP000255070">
    <property type="component" value="Unassembled WGS sequence"/>
</dbReference>
<gene>
    <name evidence="4" type="ORF">NCTC10698_02990</name>
</gene>
<accession>A0A8B4S710</accession>
<dbReference type="PANTHER" id="PTHR10545:SF42">
    <property type="entry name" value="ACETYLTRANSFERASE"/>
    <property type="match status" value="1"/>
</dbReference>
<evidence type="ECO:0000313" key="5">
    <source>
        <dbReference type="Proteomes" id="UP000255070"/>
    </source>
</evidence>
<dbReference type="InterPro" id="IPR016181">
    <property type="entry name" value="Acyl_CoA_acyltransferase"/>
</dbReference>
<dbReference type="AlphaFoldDB" id="A0A8B4S710"/>
<keyword evidence="2" id="KW-0012">Acyltransferase</keyword>
<dbReference type="InterPro" id="IPR051016">
    <property type="entry name" value="Diverse_Substrate_AcTransf"/>
</dbReference>
<name>A0A8B4S710_COMTE</name>
<dbReference type="CDD" id="cd04301">
    <property type="entry name" value="NAT_SF"/>
    <property type="match status" value="1"/>
</dbReference>
<dbReference type="Pfam" id="PF00583">
    <property type="entry name" value="Acetyltransf_1"/>
    <property type="match status" value="1"/>
</dbReference>
<dbReference type="PANTHER" id="PTHR10545">
    <property type="entry name" value="DIAMINE N-ACETYLTRANSFERASE"/>
    <property type="match status" value="1"/>
</dbReference>
<organism evidence="4 5">
    <name type="scientific">Comamonas testosteroni</name>
    <name type="common">Pseudomonas testosteroni</name>
    <dbReference type="NCBI Taxonomy" id="285"/>
    <lineage>
        <taxon>Bacteria</taxon>
        <taxon>Pseudomonadati</taxon>
        <taxon>Pseudomonadota</taxon>
        <taxon>Betaproteobacteria</taxon>
        <taxon>Burkholderiales</taxon>
        <taxon>Comamonadaceae</taxon>
        <taxon>Comamonas</taxon>
    </lineage>
</organism>
<keyword evidence="1 4" id="KW-0808">Transferase</keyword>